<dbReference type="RefSeq" id="WP_326297212.1">
    <property type="nucleotide sequence ID" value="NZ_JAYLLH010000010.1"/>
</dbReference>
<gene>
    <name evidence="2" type="ORF">VK792_09400</name>
</gene>
<dbReference type="PANTHER" id="PTHR36444">
    <property type="entry name" value="TRANSCRIPTIONAL REGULATOR PROTEIN YOBU-RELATED"/>
    <property type="match status" value="1"/>
</dbReference>
<dbReference type="Pfam" id="PF06445">
    <property type="entry name" value="GyrI-like"/>
    <property type="match status" value="1"/>
</dbReference>
<dbReference type="SMART" id="SM00871">
    <property type="entry name" value="AraC_E_bind"/>
    <property type="match status" value="1"/>
</dbReference>
<organism evidence="2 3">
    <name type="scientific">Mesobacterium hydrothermale</name>
    <dbReference type="NCBI Taxonomy" id="3111907"/>
    <lineage>
        <taxon>Bacteria</taxon>
        <taxon>Pseudomonadati</taxon>
        <taxon>Pseudomonadota</taxon>
        <taxon>Alphaproteobacteria</taxon>
        <taxon>Rhodobacterales</taxon>
        <taxon>Roseobacteraceae</taxon>
        <taxon>Mesobacterium</taxon>
    </lineage>
</organism>
<evidence type="ECO:0000259" key="1">
    <source>
        <dbReference type="SMART" id="SM00871"/>
    </source>
</evidence>
<proteinExistence type="predicted"/>
<evidence type="ECO:0000313" key="2">
    <source>
        <dbReference type="EMBL" id="MEC3861498.1"/>
    </source>
</evidence>
<protein>
    <submittedName>
        <fullName evidence="2">GyrI-like domain-containing protein</fullName>
    </submittedName>
</protein>
<dbReference type="SUPFAM" id="SSF55136">
    <property type="entry name" value="Probable bacterial effector-binding domain"/>
    <property type="match status" value="1"/>
</dbReference>
<evidence type="ECO:0000313" key="3">
    <source>
        <dbReference type="Proteomes" id="UP001348149"/>
    </source>
</evidence>
<name>A0ABU6HGA9_9RHOB</name>
<sequence length="158" mass="17660">MRNIPSPEVIEMPQRVLVGQGDRYTMETRDKIPAQWEAFFAAGYDIANAVPGAMFGVSTEADGNGGFRYFVAREVSELPATLPEGTCAVTLSSGTYAVLRRFGPIFRLPQDLDWMFSDWLPASDYHQREGAVFECYPDDPRNGPDGMAYELWVPVTPR</sequence>
<comment type="caution">
    <text evidence="2">The sequence shown here is derived from an EMBL/GenBank/DDBJ whole genome shotgun (WGS) entry which is preliminary data.</text>
</comment>
<accession>A0ABU6HGA9</accession>
<keyword evidence="3" id="KW-1185">Reference proteome</keyword>
<reference evidence="2 3" key="1">
    <citation type="submission" date="2024-01" db="EMBL/GenBank/DDBJ databases">
        <title>Mesobacterium rodlantinim sp. nov., isolated from shallow sea hydrothermal systems off Kueishantao Island.</title>
        <authorList>
            <person name="Su Z."/>
            <person name="Tang K."/>
        </authorList>
    </citation>
    <scope>NUCLEOTIDE SEQUENCE [LARGE SCALE GENOMIC DNA]</scope>
    <source>
        <strain evidence="2 3">TK19101</strain>
    </source>
</reference>
<feature type="domain" description="AraC effector-binding" evidence="1">
    <location>
        <begin position="5"/>
        <end position="156"/>
    </location>
</feature>
<dbReference type="InterPro" id="IPR053182">
    <property type="entry name" value="YobU-like_regulator"/>
</dbReference>
<dbReference type="EMBL" id="JAYLLH010000010">
    <property type="protein sequence ID" value="MEC3861498.1"/>
    <property type="molecule type" value="Genomic_DNA"/>
</dbReference>
<dbReference type="InterPro" id="IPR029442">
    <property type="entry name" value="GyrI-like"/>
</dbReference>
<dbReference type="Gene3D" id="3.20.80.10">
    <property type="entry name" value="Regulatory factor, effector binding domain"/>
    <property type="match status" value="1"/>
</dbReference>
<dbReference type="PANTHER" id="PTHR36444:SF3">
    <property type="entry name" value="TRANSCRIPTIONAL ACTIVATOR, PUTATIVE-RELATED"/>
    <property type="match status" value="1"/>
</dbReference>
<dbReference type="Proteomes" id="UP001348149">
    <property type="component" value="Unassembled WGS sequence"/>
</dbReference>
<dbReference type="InterPro" id="IPR010499">
    <property type="entry name" value="AraC_E-bd"/>
</dbReference>
<dbReference type="InterPro" id="IPR011256">
    <property type="entry name" value="Reg_factor_effector_dom_sf"/>
</dbReference>